<dbReference type="PANTHER" id="PTHR31566">
    <property type="entry name" value="CYTOCHROME C BIOGENESIS PROTEIN CCS1, CHLOROPLASTIC"/>
    <property type="match status" value="1"/>
</dbReference>
<reference evidence="9 10" key="1">
    <citation type="journal article" date="2024" name="Nat. Commun.">
        <title>Phylogenomics reveals the evolutionary origins of lichenization in chlorophyte algae.</title>
        <authorList>
            <person name="Puginier C."/>
            <person name="Libourel C."/>
            <person name="Otte J."/>
            <person name="Skaloud P."/>
            <person name="Haon M."/>
            <person name="Grisel S."/>
            <person name="Petersen M."/>
            <person name="Berrin J.G."/>
            <person name="Delaux P.M."/>
            <person name="Dal Grande F."/>
            <person name="Keller J."/>
        </authorList>
    </citation>
    <scope>NUCLEOTIDE SEQUENCE [LARGE SCALE GENOMIC DNA]</scope>
    <source>
        <strain evidence="9 10">SAG 2043</strain>
    </source>
</reference>
<keyword evidence="3" id="KW-0201">Cytochrome c-type biogenesis</keyword>
<accession>A0AAW1P3T4</accession>
<evidence type="ECO:0000256" key="2">
    <source>
        <dbReference type="ARBA" id="ARBA00022692"/>
    </source>
</evidence>
<dbReference type="GO" id="GO:0017004">
    <property type="term" value="P:cytochrome complex assembly"/>
    <property type="evidence" value="ECO:0007669"/>
    <property type="project" value="UniProtKB-KW"/>
</dbReference>
<sequence length="513" mass="55194">MAGLGNTRRQSLAARASTSGISRAPPLSDDPPEQAQRPLPTPPRGPHPGGPSPAPSAAKIVWKRALKQLSSLKLAIAEMAVILGLSAVGTIIEQNKPLEFYVENYPDGPSKVLGFLTYRWIYALELDHIYTASYFLALMALLAASLAACTSTRQWPMVKVARRWRFAQKPERVYANGELVAEALPSADIRDLAALLEKRKYQIFLKEGSLYAFKGLAGKVGPIGVHASMLLCMAGIAYGGLSGFKGTAMVPEGGDFIITQALRPSSPVALPPRGAEDVLHVNSFNVDYREDGSIKQYYSDLSIQDVDGKELTRKTISVNVPLRWKGVTAYQTDWSIAALTLRAAGSPLAPEDGSSFNLPMANLQGQPGVKGQLWGTFVPAETPNQAQGGQPRGVSIVARDFQTVVVYNSRGEFVGVRRPGSGKVIEAEGLQIVVDDLVGSTGLELKVDPGVPFVYAGFAGLMITTIVSYFSHAQIWALQDGSLVHVGGRSNRAIVGFKKEMNEVLDLVPERVP</sequence>
<evidence type="ECO:0000256" key="5">
    <source>
        <dbReference type="ARBA" id="ARBA00023136"/>
    </source>
</evidence>
<feature type="domain" description="ResB-like" evidence="8">
    <location>
        <begin position="402"/>
        <end position="501"/>
    </location>
</feature>
<dbReference type="Proteomes" id="UP001489004">
    <property type="component" value="Unassembled WGS sequence"/>
</dbReference>
<evidence type="ECO:0000256" key="6">
    <source>
        <dbReference type="SAM" id="MobiDB-lite"/>
    </source>
</evidence>
<feature type="compositionally biased region" description="Pro residues" evidence="6">
    <location>
        <begin position="39"/>
        <end position="54"/>
    </location>
</feature>
<proteinExistence type="inferred from homology"/>
<dbReference type="GO" id="GO:0016020">
    <property type="term" value="C:membrane"/>
    <property type="evidence" value="ECO:0007669"/>
    <property type="project" value="UniProtKB-SubCell"/>
</dbReference>
<name>A0AAW1P3T4_9CHLO</name>
<dbReference type="EMBL" id="JALJOR010000020">
    <property type="protein sequence ID" value="KAK9803576.1"/>
    <property type="molecule type" value="Genomic_DNA"/>
</dbReference>
<feature type="region of interest" description="Disordered" evidence="6">
    <location>
        <begin position="1"/>
        <end position="56"/>
    </location>
</feature>
<keyword evidence="2 7" id="KW-0812">Transmembrane</keyword>
<evidence type="ECO:0000313" key="10">
    <source>
        <dbReference type="Proteomes" id="UP001489004"/>
    </source>
</evidence>
<evidence type="ECO:0000256" key="1">
    <source>
        <dbReference type="ARBA" id="ARBA00004141"/>
    </source>
</evidence>
<protein>
    <recommendedName>
        <fullName evidence="8">ResB-like domain-containing protein</fullName>
    </recommendedName>
</protein>
<dbReference type="Pfam" id="PF05140">
    <property type="entry name" value="ResB"/>
    <property type="match status" value="2"/>
</dbReference>
<keyword evidence="10" id="KW-1185">Reference proteome</keyword>
<comment type="subcellular location">
    <subcellularLocation>
        <location evidence="1">Membrane</location>
        <topology evidence="1">Multi-pass membrane protein</topology>
    </subcellularLocation>
</comment>
<evidence type="ECO:0000313" key="9">
    <source>
        <dbReference type="EMBL" id="KAK9803576.1"/>
    </source>
</evidence>
<feature type="domain" description="ResB-like" evidence="8">
    <location>
        <begin position="72"/>
        <end position="358"/>
    </location>
</feature>
<keyword evidence="4 7" id="KW-1133">Transmembrane helix</keyword>
<feature type="transmembrane region" description="Helical" evidence="7">
    <location>
        <begin position="72"/>
        <end position="92"/>
    </location>
</feature>
<gene>
    <name evidence="9" type="ORF">WJX72_001425</name>
</gene>
<evidence type="ECO:0000256" key="3">
    <source>
        <dbReference type="ARBA" id="ARBA00022748"/>
    </source>
</evidence>
<dbReference type="InterPro" id="IPR007816">
    <property type="entry name" value="ResB-like_domain"/>
</dbReference>
<keyword evidence="5 7" id="KW-0472">Membrane</keyword>
<evidence type="ECO:0000256" key="4">
    <source>
        <dbReference type="ARBA" id="ARBA00022989"/>
    </source>
</evidence>
<dbReference type="PANTHER" id="PTHR31566:SF0">
    <property type="entry name" value="CYTOCHROME C BIOGENESIS PROTEIN CCS1, CHLOROPLASTIC"/>
    <property type="match status" value="1"/>
</dbReference>
<feature type="transmembrane region" description="Helical" evidence="7">
    <location>
        <begin position="129"/>
        <end position="149"/>
    </location>
</feature>
<comment type="caution">
    <text evidence="9">The sequence shown here is derived from an EMBL/GenBank/DDBJ whole genome shotgun (WGS) entry which is preliminary data.</text>
</comment>
<organism evidence="9 10">
    <name type="scientific">[Myrmecia] bisecta</name>
    <dbReference type="NCBI Taxonomy" id="41462"/>
    <lineage>
        <taxon>Eukaryota</taxon>
        <taxon>Viridiplantae</taxon>
        <taxon>Chlorophyta</taxon>
        <taxon>core chlorophytes</taxon>
        <taxon>Trebouxiophyceae</taxon>
        <taxon>Trebouxiales</taxon>
        <taxon>Trebouxiaceae</taxon>
        <taxon>Myrmecia</taxon>
    </lineage>
</organism>
<dbReference type="InterPro" id="IPR023494">
    <property type="entry name" value="Cyt_c_bgen_Ccs1/CcsB/ResB"/>
</dbReference>
<evidence type="ECO:0000256" key="7">
    <source>
        <dbReference type="SAM" id="Phobius"/>
    </source>
</evidence>
<dbReference type="HAMAP" id="MF_01392">
    <property type="entry name" value="CytC_Ccs1"/>
    <property type="match status" value="1"/>
</dbReference>
<evidence type="ECO:0000259" key="8">
    <source>
        <dbReference type="Pfam" id="PF05140"/>
    </source>
</evidence>
<dbReference type="AlphaFoldDB" id="A0AAW1P3T4"/>